<proteinExistence type="predicted"/>
<organism evidence="2 3">
    <name type="scientific">Armillaria tabescens</name>
    <name type="common">Ringless honey mushroom</name>
    <name type="synonym">Agaricus tabescens</name>
    <dbReference type="NCBI Taxonomy" id="1929756"/>
    <lineage>
        <taxon>Eukaryota</taxon>
        <taxon>Fungi</taxon>
        <taxon>Dikarya</taxon>
        <taxon>Basidiomycota</taxon>
        <taxon>Agaricomycotina</taxon>
        <taxon>Agaricomycetes</taxon>
        <taxon>Agaricomycetidae</taxon>
        <taxon>Agaricales</taxon>
        <taxon>Marasmiineae</taxon>
        <taxon>Physalacriaceae</taxon>
        <taxon>Desarmillaria</taxon>
    </lineage>
</organism>
<feature type="compositionally biased region" description="Basic and acidic residues" evidence="1">
    <location>
        <begin position="53"/>
        <end position="62"/>
    </location>
</feature>
<keyword evidence="3" id="KW-1185">Reference proteome</keyword>
<dbReference type="EMBL" id="JAUEPS010000004">
    <property type="protein sequence ID" value="KAK0466390.1"/>
    <property type="molecule type" value="Genomic_DNA"/>
</dbReference>
<evidence type="ECO:0000256" key="1">
    <source>
        <dbReference type="SAM" id="MobiDB-lite"/>
    </source>
</evidence>
<feature type="compositionally biased region" description="Low complexity" evidence="1">
    <location>
        <begin position="17"/>
        <end position="30"/>
    </location>
</feature>
<gene>
    <name evidence="2" type="ORF">EV420DRAFT_1326872</name>
</gene>
<feature type="region of interest" description="Disordered" evidence="1">
    <location>
        <begin position="1"/>
        <end position="75"/>
    </location>
</feature>
<dbReference type="GeneID" id="85352310"/>
<dbReference type="Proteomes" id="UP001175211">
    <property type="component" value="Unassembled WGS sequence"/>
</dbReference>
<feature type="compositionally biased region" description="Polar residues" evidence="1">
    <location>
        <begin position="1"/>
        <end position="11"/>
    </location>
</feature>
<accession>A0AA39NIS9</accession>
<sequence length="720" mass="77772">MARATRSSASTDRLDDAATTTQLSATSSAAVLKKRKRRSNSPENDAQPVAKQSRTELSEKEQMPLPSPLSLKDVGEVPLGSEDAAKILDVLKMTDTQGLLDRLFPLPNDPSSSSNPSYSLRFLLQNSPHHPLSLLRSAVHNLFPISSKSRALPSSPASRQIQFCNLALSLLDEASTRSLQFPLEADSIFPADAESLHDELPATSASVNQPSRKYALIQHLPQGDYWSSLNSTLPTPSSGDTRELKDLPTGYAELVSIFPYQYPLTRTTPPSLGSYHKKVIPSQKQKMPMQRRATKGNFLDYGVWGSFAPTFELEYAEIGRHQLGQVYYGQEMRRKAAEERRNKLLLAVKRMHQEDHAMDEVEKIKESGSVAVDVESELKDILPPEEVENVKAALNSLEMQSSVEELLERNRKALNRLEELQLLRLQKEDGGVSVAEEGSEEWETAQSILDSLTVLASLRPRASDCEPSTLMPTAEVLHSLQRTLPLTDPAGWNGTLPAAQAVALRDDSTIKYRAGATASVPAITTSAAPAPATATATATAATVTPSTSFSGFNYQYAAPQQGQYRAPGTTAYTATYRPGSATPYYPSSQYQQPAQGGQNAYYSAQAYAAIQATGHQPYAYTGWFSSFQPNTGGTTSGRGTPQPATSAAAMPSTYGSFFAATHTGTAAATPPPRTPAVANTVVGAKQAQWAAGYAQQAPMLPLHMRTAQNGGTYQASAATR</sequence>
<evidence type="ECO:0000313" key="2">
    <source>
        <dbReference type="EMBL" id="KAK0466390.1"/>
    </source>
</evidence>
<dbReference type="RefSeq" id="XP_060337217.1">
    <property type="nucleotide sequence ID" value="XM_060468762.1"/>
</dbReference>
<reference evidence="2" key="1">
    <citation type="submission" date="2023-06" db="EMBL/GenBank/DDBJ databases">
        <authorList>
            <consortium name="Lawrence Berkeley National Laboratory"/>
            <person name="Ahrendt S."/>
            <person name="Sahu N."/>
            <person name="Indic B."/>
            <person name="Wong-Bajracharya J."/>
            <person name="Merenyi Z."/>
            <person name="Ke H.-M."/>
            <person name="Monk M."/>
            <person name="Kocsube S."/>
            <person name="Drula E."/>
            <person name="Lipzen A."/>
            <person name="Balint B."/>
            <person name="Henrissat B."/>
            <person name="Andreopoulos B."/>
            <person name="Martin F.M."/>
            <person name="Harder C.B."/>
            <person name="Rigling D."/>
            <person name="Ford K.L."/>
            <person name="Foster G.D."/>
            <person name="Pangilinan J."/>
            <person name="Papanicolaou A."/>
            <person name="Barry K."/>
            <person name="LaButti K."/>
            <person name="Viragh M."/>
            <person name="Koriabine M."/>
            <person name="Yan M."/>
            <person name="Riley R."/>
            <person name="Champramary S."/>
            <person name="Plett K.L."/>
            <person name="Tsai I.J."/>
            <person name="Slot J."/>
            <person name="Sipos G."/>
            <person name="Plett J."/>
            <person name="Nagy L.G."/>
            <person name="Grigoriev I.V."/>
        </authorList>
    </citation>
    <scope>NUCLEOTIDE SEQUENCE</scope>
    <source>
        <strain evidence="2">CCBAS 213</strain>
    </source>
</reference>
<dbReference type="AlphaFoldDB" id="A0AA39NIS9"/>
<name>A0AA39NIS9_ARMTA</name>
<comment type="caution">
    <text evidence="2">The sequence shown here is derived from an EMBL/GenBank/DDBJ whole genome shotgun (WGS) entry which is preliminary data.</text>
</comment>
<evidence type="ECO:0000313" key="3">
    <source>
        <dbReference type="Proteomes" id="UP001175211"/>
    </source>
</evidence>
<protein>
    <submittedName>
        <fullName evidence="2">Uncharacterized protein</fullName>
    </submittedName>
</protein>